<dbReference type="PANTHER" id="PTHR46134:SF3">
    <property type="entry name" value="ARFGAP WITH FG REPEATS 1"/>
    <property type="match status" value="1"/>
</dbReference>
<name>A0A504YR18_FASGI</name>
<evidence type="ECO:0000256" key="2">
    <source>
        <dbReference type="ARBA" id="ARBA00022737"/>
    </source>
</evidence>
<protein>
    <submittedName>
        <fullName evidence="8">Arf GTPase activating protein</fullName>
    </submittedName>
</protein>
<dbReference type="AlphaFoldDB" id="A0A504YR18"/>
<dbReference type="Gene3D" id="1.10.220.150">
    <property type="entry name" value="Arf GTPase activating protein"/>
    <property type="match status" value="1"/>
</dbReference>
<feature type="compositionally biased region" description="Polar residues" evidence="6">
    <location>
        <begin position="189"/>
        <end position="209"/>
    </location>
</feature>
<evidence type="ECO:0000256" key="5">
    <source>
        <dbReference type="PROSITE-ProRule" id="PRU00288"/>
    </source>
</evidence>
<evidence type="ECO:0000313" key="8">
    <source>
        <dbReference type="EMBL" id="TPP60417.1"/>
    </source>
</evidence>
<dbReference type="SUPFAM" id="SSF57863">
    <property type="entry name" value="ArfGap/RecO-like zinc finger"/>
    <property type="match status" value="1"/>
</dbReference>
<evidence type="ECO:0000256" key="3">
    <source>
        <dbReference type="ARBA" id="ARBA00022771"/>
    </source>
</evidence>
<dbReference type="PRINTS" id="PR00405">
    <property type="entry name" value="REVINTRACTNG"/>
</dbReference>
<evidence type="ECO:0000313" key="9">
    <source>
        <dbReference type="Proteomes" id="UP000316759"/>
    </source>
</evidence>
<keyword evidence="1" id="KW-0479">Metal-binding</keyword>
<dbReference type="Proteomes" id="UP000316759">
    <property type="component" value="Unassembled WGS sequence"/>
</dbReference>
<dbReference type="GO" id="GO:0008270">
    <property type="term" value="F:zinc ion binding"/>
    <property type="evidence" value="ECO:0007669"/>
    <property type="project" value="UniProtKB-KW"/>
</dbReference>
<dbReference type="InterPro" id="IPR037278">
    <property type="entry name" value="ARFGAP/RecO"/>
</dbReference>
<dbReference type="PANTHER" id="PTHR46134">
    <property type="entry name" value="DRONGO, ISOFORM F"/>
    <property type="match status" value="1"/>
</dbReference>
<dbReference type="EMBL" id="SUNJ01009464">
    <property type="protein sequence ID" value="TPP60417.1"/>
    <property type="molecule type" value="Genomic_DNA"/>
</dbReference>
<organism evidence="8 9">
    <name type="scientific">Fasciola gigantica</name>
    <name type="common">Giant liver fluke</name>
    <dbReference type="NCBI Taxonomy" id="46835"/>
    <lineage>
        <taxon>Eukaryota</taxon>
        <taxon>Metazoa</taxon>
        <taxon>Spiralia</taxon>
        <taxon>Lophotrochozoa</taxon>
        <taxon>Platyhelminthes</taxon>
        <taxon>Trematoda</taxon>
        <taxon>Digenea</taxon>
        <taxon>Plagiorchiida</taxon>
        <taxon>Echinostomata</taxon>
        <taxon>Echinostomatoidea</taxon>
        <taxon>Fasciolidae</taxon>
        <taxon>Fasciola</taxon>
    </lineage>
</organism>
<accession>A0A504YR18</accession>
<reference evidence="8 9" key="1">
    <citation type="submission" date="2019-04" db="EMBL/GenBank/DDBJ databases">
        <title>Annotation for the trematode Fasciola gigantica.</title>
        <authorList>
            <person name="Choi Y.-J."/>
        </authorList>
    </citation>
    <scope>NUCLEOTIDE SEQUENCE [LARGE SCALE GENOMIC DNA]</scope>
    <source>
        <strain evidence="8">Uganda_cow_1</strain>
    </source>
</reference>
<keyword evidence="4" id="KW-0862">Zinc</keyword>
<comment type="caution">
    <text evidence="8">The sequence shown here is derived from an EMBL/GenBank/DDBJ whole genome shotgun (WGS) entry which is preliminary data.</text>
</comment>
<dbReference type="STRING" id="46835.A0A504YR18"/>
<dbReference type="InterPro" id="IPR001164">
    <property type="entry name" value="ArfGAP_dom"/>
</dbReference>
<proteinExistence type="predicted"/>
<feature type="region of interest" description="Disordered" evidence="6">
    <location>
        <begin position="178"/>
        <end position="212"/>
    </location>
</feature>
<evidence type="ECO:0000259" key="7">
    <source>
        <dbReference type="PROSITE" id="PS50115"/>
    </source>
</evidence>
<dbReference type="CDD" id="cd08838">
    <property type="entry name" value="ArfGap_AGFG"/>
    <property type="match status" value="1"/>
</dbReference>
<evidence type="ECO:0000256" key="1">
    <source>
        <dbReference type="ARBA" id="ARBA00022723"/>
    </source>
</evidence>
<keyword evidence="9" id="KW-1185">Reference proteome</keyword>
<dbReference type="OrthoDB" id="6036at2759"/>
<dbReference type="InterPro" id="IPR038508">
    <property type="entry name" value="ArfGAP_dom_sf"/>
</dbReference>
<keyword evidence="3 5" id="KW-0863">Zinc-finger</keyword>
<dbReference type="InterPro" id="IPR052248">
    <property type="entry name" value="Arf-GAP_FG-repeat_protein"/>
</dbReference>
<keyword evidence="2" id="KW-0677">Repeat</keyword>
<dbReference type="GO" id="GO:0005737">
    <property type="term" value="C:cytoplasm"/>
    <property type="evidence" value="ECO:0007669"/>
    <property type="project" value="TreeGrafter"/>
</dbReference>
<feature type="domain" description="Arf-GAP" evidence="7">
    <location>
        <begin position="11"/>
        <end position="131"/>
    </location>
</feature>
<gene>
    <name evidence="8" type="ORF">FGIG_10214</name>
</gene>
<dbReference type="GO" id="GO:0005096">
    <property type="term" value="F:GTPase activator activity"/>
    <property type="evidence" value="ECO:0007669"/>
    <property type="project" value="InterPro"/>
</dbReference>
<evidence type="ECO:0000256" key="6">
    <source>
        <dbReference type="SAM" id="MobiDB-lite"/>
    </source>
</evidence>
<sequence>MLLSFETKMQERFTKILNAMVTHDENKYCFDCHQRGPIYVNVTIGSFVCTNCGGALRKYNHRVKSISMSNFTPAEIDFLRKRGNKTCRKIYLALSDDQSLDEKNFQNGARDEYLRTKYQIQKWYRRPSAELEAEAVRENQEIIDRAEQNGVQRPTGTNTAAGLIVMPSRLTGASTGSVAISEEKPPPSAQNSIQLKSANQVPTTASSSFDPFGTLQKDPFETRSPSLAPTMVAANDPFGASATTALRDSTVTRDPFSTFELPNSHLPTVPASQPTLPFKQSAELPHSGTWTSAFMQTSASQTNFAATNMGDKYAALAELDGIFKSSSVTTTSTSSAVLSSVSVSNQTAIHSRGPMNWSETFSPPTNSFFNPPLPLAPLNTVQLPPSAHNPFASSIMTSTGVPRQYSASNPFITNQPVPCMSRPVVPPFQSLANSGISMSTNSAVFQSLQSGAPNPFHTPATQLPVSCQATWTSHLNSNPIGSTLVPPGTGYPLNGFPPTTTAGIEMKPMAPVSSLSNFDSSLFQ</sequence>
<evidence type="ECO:0000256" key="4">
    <source>
        <dbReference type="ARBA" id="ARBA00022833"/>
    </source>
</evidence>
<dbReference type="PROSITE" id="PS50115">
    <property type="entry name" value="ARFGAP"/>
    <property type="match status" value="1"/>
</dbReference>
<dbReference type="GO" id="GO:0016020">
    <property type="term" value="C:membrane"/>
    <property type="evidence" value="ECO:0007669"/>
    <property type="project" value="TreeGrafter"/>
</dbReference>
<dbReference type="Pfam" id="PF01412">
    <property type="entry name" value="ArfGap"/>
    <property type="match status" value="1"/>
</dbReference>
<dbReference type="SMART" id="SM00105">
    <property type="entry name" value="ArfGap"/>
    <property type="match status" value="1"/>
</dbReference>